<feature type="region of interest" description="Disordered" evidence="4">
    <location>
        <begin position="1"/>
        <end position="25"/>
    </location>
</feature>
<keyword evidence="1" id="KW-0547">Nucleotide-binding</keyword>
<dbReference type="AlphaFoldDB" id="A0A316UUG8"/>
<dbReference type="GO" id="GO:0016787">
    <property type="term" value="F:hydrolase activity"/>
    <property type="evidence" value="ECO:0007669"/>
    <property type="project" value="UniProtKB-KW"/>
</dbReference>
<dbReference type="InterPro" id="IPR011146">
    <property type="entry name" value="HIT-like"/>
</dbReference>
<evidence type="ECO:0000256" key="1">
    <source>
        <dbReference type="ARBA" id="ARBA00022741"/>
    </source>
</evidence>
<feature type="domain" description="HIT" evidence="5">
    <location>
        <begin position="24"/>
        <end position="132"/>
    </location>
</feature>
<dbReference type="Pfam" id="PF01230">
    <property type="entry name" value="HIT"/>
    <property type="match status" value="1"/>
</dbReference>
<accession>A0A316UUG8</accession>
<feature type="region of interest" description="Disordered" evidence="4">
    <location>
        <begin position="148"/>
        <end position="178"/>
    </location>
</feature>
<keyword evidence="7" id="KW-1185">Reference proteome</keyword>
<evidence type="ECO:0000259" key="5">
    <source>
        <dbReference type="PROSITE" id="PS51084"/>
    </source>
</evidence>
<dbReference type="RefSeq" id="XP_025362165.1">
    <property type="nucleotide sequence ID" value="XM_025504443.1"/>
</dbReference>
<sequence>MSSTIKASTTSTSSGSGSGSGDTQRAHFSHFDVTEQVFLRTPHALGIVNIKPIVPGHILLIPPSPNITRLSNLPAPSIGPFFTTLQLVVSRLEEAMGATACTVAVQDGRDSGQTVEHLHVHVLPRRKGDFTPSDAVYAELEKWGFDATTGKRPSSAAAGVEKQGGPDDEDRPPRTREELLAETEWLRKLFRDVQE</sequence>
<feature type="short sequence motif" description="Histidine triad motif" evidence="3">
    <location>
        <begin position="117"/>
        <end position="121"/>
    </location>
</feature>
<evidence type="ECO:0000256" key="2">
    <source>
        <dbReference type="ARBA" id="ARBA00022801"/>
    </source>
</evidence>
<dbReference type="OrthoDB" id="680339at2759"/>
<dbReference type="PANTHER" id="PTHR46243:SF1">
    <property type="entry name" value="BIS(5'-ADENOSYL)-TRIPHOSPHATASE"/>
    <property type="match status" value="1"/>
</dbReference>
<evidence type="ECO:0000256" key="4">
    <source>
        <dbReference type="SAM" id="MobiDB-lite"/>
    </source>
</evidence>
<dbReference type="InterPro" id="IPR051884">
    <property type="entry name" value="Bis(5'-adenosyl)-TPase_reg"/>
</dbReference>
<dbReference type="PANTHER" id="PTHR46243">
    <property type="entry name" value="BIS(5'-ADENOSYL)-TRIPHOSPHATASE"/>
    <property type="match status" value="1"/>
</dbReference>
<dbReference type="SUPFAM" id="SSF54197">
    <property type="entry name" value="HIT-like"/>
    <property type="match status" value="1"/>
</dbReference>
<dbReference type="InterPro" id="IPR036265">
    <property type="entry name" value="HIT-like_sf"/>
</dbReference>
<organism evidence="6 7">
    <name type="scientific">Jaminaea rosea</name>
    <dbReference type="NCBI Taxonomy" id="1569628"/>
    <lineage>
        <taxon>Eukaryota</taxon>
        <taxon>Fungi</taxon>
        <taxon>Dikarya</taxon>
        <taxon>Basidiomycota</taxon>
        <taxon>Ustilaginomycotina</taxon>
        <taxon>Exobasidiomycetes</taxon>
        <taxon>Microstromatales</taxon>
        <taxon>Microstromatales incertae sedis</taxon>
        <taxon>Jaminaea</taxon>
    </lineage>
</organism>
<reference evidence="6 7" key="1">
    <citation type="journal article" date="2018" name="Mol. Biol. Evol.">
        <title>Broad Genomic Sampling Reveals a Smut Pathogenic Ancestry of the Fungal Clade Ustilaginomycotina.</title>
        <authorList>
            <person name="Kijpornyongpan T."/>
            <person name="Mondo S.J."/>
            <person name="Barry K."/>
            <person name="Sandor L."/>
            <person name="Lee J."/>
            <person name="Lipzen A."/>
            <person name="Pangilinan J."/>
            <person name="LaButti K."/>
            <person name="Hainaut M."/>
            <person name="Henrissat B."/>
            <person name="Grigoriev I.V."/>
            <person name="Spatafora J.W."/>
            <person name="Aime M.C."/>
        </authorList>
    </citation>
    <scope>NUCLEOTIDE SEQUENCE [LARGE SCALE GENOMIC DNA]</scope>
    <source>
        <strain evidence="6 7">MCA 5214</strain>
    </source>
</reference>
<dbReference type="GeneID" id="37026266"/>
<dbReference type="GO" id="GO:0000166">
    <property type="term" value="F:nucleotide binding"/>
    <property type="evidence" value="ECO:0007669"/>
    <property type="project" value="UniProtKB-KW"/>
</dbReference>
<gene>
    <name evidence="6" type="ORF">BDZ90DRAFT_220623</name>
</gene>
<proteinExistence type="predicted"/>
<dbReference type="PROSITE" id="PS51084">
    <property type="entry name" value="HIT_2"/>
    <property type="match status" value="1"/>
</dbReference>
<dbReference type="STRING" id="1569628.A0A316UUG8"/>
<dbReference type="FunFam" id="3.30.428.10:FF:000011">
    <property type="entry name" value="Fragile histidine triad"/>
    <property type="match status" value="1"/>
</dbReference>
<name>A0A316UUG8_9BASI</name>
<evidence type="ECO:0000313" key="6">
    <source>
        <dbReference type="EMBL" id="PWN27553.1"/>
    </source>
</evidence>
<feature type="compositionally biased region" description="Low complexity" evidence="4">
    <location>
        <begin position="1"/>
        <end position="15"/>
    </location>
</feature>
<keyword evidence="2" id="KW-0378">Hydrolase</keyword>
<dbReference type="EMBL" id="KZ819668">
    <property type="protein sequence ID" value="PWN27553.1"/>
    <property type="molecule type" value="Genomic_DNA"/>
</dbReference>
<dbReference type="Proteomes" id="UP000245884">
    <property type="component" value="Unassembled WGS sequence"/>
</dbReference>
<protein>
    <submittedName>
        <fullName evidence="6">HIT-like protein</fullName>
    </submittedName>
</protein>
<dbReference type="InterPro" id="IPR019808">
    <property type="entry name" value="Histidine_triad_CS"/>
</dbReference>
<dbReference type="PROSITE" id="PS00892">
    <property type="entry name" value="HIT_1"/>
    <property type="match status" value="1"/>
</dbReference>
<evidence type="ECO:0000256" key="3">
    <source>
        <dbReference type="PROSITE-ProRule" id="PRU00464"/>
    </source>
</evidence>
<dbReference type="Gene3D" id="3.30.428.10">
    <property type="entry name" value="HIT-like"/>
    <property type="match status" value="1"/>
</dbReference>
<evidence type="ECO:0000313" key="7">
    <source>
        <dbReference type="Proteomes" id="UP000245884"/>
    </source>
</evidence>